<dbReference type="AlphaFoldDB" id="A0A8J7VXL4"/>
<dbReference type="Proteomes" id="UP000675664">
    <property type="component" value="Unassembled WGS sequence"/>
</dbReference>
<proteinExistence type="predicted"/>
<protein>
    <submittedName>
        <fullName evidence="1">Uncharacterized protein</fullName>
    </submittedName>
</protein>
<organism evidence="1 2">
    <name type="scientific">Sinanaerobacter chloroacetimidivorans</name>
    <dbReference type="NCBI Taxonomy" id="2818044"/>
    <lineage>
        <taxon>Bacteria</taxon>
        <taxon>Bacillati</taxon>
        <taxon>Bacillota</taxon>
        <taxon>Clostridia</taxon>
        <taxon>Peptostreptococcales</taxon>
        <taxon>Anaerovoracaceae</taxon>
        <taxon>Sinanaerobacter</taxon>
    </lineage>
</organism>
<evidence type="ECO:0000313" key="2">
    <source>
        <dbReference type="Proteomes" id="UP000675664"/>
    </source>
</evidence>
<sequence>MSLFLGKIHYWLYHKIIWSEKTEEEIVRWAEDHNLPAEDWVRQGIEKYGAPTEEKPLEEVIDTSNIHGWLQERIKSAELRQAALITLTLAEDPDFKKDLLEIYKKQGEAAALEYGSQPDSPEGMYQAFNDFVLEGMPCDRVNEAIFEDSNEYVWKTNTCIHTPYWDEVKGDVNHFYDLREAWAEAFIKKLNPEFTYEKTDGEHRIVKS</sequence>
<evidence type="ECO:0000313" key="1">
    <source>
        <dbReference type="EMBL" id="MBR0596909.1"/>
    </source>
</evidence>
<dbReference type="RefSeq" id="WP_227017042.1">
    <property type="nucleotide sequence ID" value="NZ_JAGSND010000002.1"/>
</dbReference>
<gene>
    <name evidence="1" type="ORF">KCX82_03375</name>
</gene>
<keyword evidence="2" id="KW-1185">Reference proteome</keyword>
<accession>A0A8J7VXL4</accession>
<comment type="caution">
    <text evidence="1">The sequence shown here is derived from an EMBL/GenBank/DDBJ whole genome shotgun (WGS) entry which is preliminary data.</text>
</comment>
<name>A0A8J7VXL4_9FIRM</name>
<reference evidence="1" key="1">
    <citation type="submission" date="2021-04" db="EMBL/GenBank/DDBJ databases">
        <title>Sinoanaerobacter chloroacetimidivorans sp. nov., an obligate anaerobic bacterium isolated from anaerobic sludge.</title>
        <authorList>
            <person name="Bao Y."/>
        </authorList>
    </citation>
    <scope>NUCLEOTIDE SEQUENCE</scope>
    <source>
        <strain evidence="1">BAD-6</strain>
    </source>
</reference>
<dbReference type="EMBL" id="JAGSND010000002">
    <property type="protein sequence ID" value="MBR0596909.1"/>
    <property type="molecule type" value="Genomic_DNA"/>
</dbReference>
<reference evidence="1" key="2">
    <citation type="submission" date="2021-04" db="EMBL/GenBank/DDBJ databases">
        <authorList>
            <person name="Liu J."/>
        </authorList>
    </citation>
    <scope>NUCLEOTIDE SEQUENCE</scope>
    <source>
        <strain evidence="1">BAD-6</strain>
    </source>
</reference>